<proteinExistence type="predicted"/>
<dbReference type="SUPFAM" id="SSF52540">
    <property type="entry name" value="P-loop containing nucleoside triphosphate hydrolases"/>
    <property type="match status" value="1"/>
</dbReference>
<organism evidence="2 3">
    <name type="scientific">Rubritalea tangerina</name>
    <dbReference type="NCBI Taxonomy" id="430798"/>
    <lineage>
        <taxon>Bacteria</taxon>
        <taxon>Pseudomonadati</taxon>
        <taxon>Verrucomicrobiota</taxon>
        <taxon>Verrucomicrobiia</taxon>
        <taxon>Verrucomicrobiales</taxon>
        <taxon>Rubritaleaceae</taxon>
        <taxon>Rubritalea</taxon>
    </lineage>
</organism>
<dbReference type="Gene3D" id="1.25.40.10">
    <property type="entry name" value="Tetratricopeptide repeat domain"/>
    <property type="match status" value="1"/>
</dbReference>
<dbReference type="EMBL" id="JBHUJB010000073">
    <property type="protein sequence ID" value="MFD2160252.1"/>
    <property type="molecule type" value="Genomic_DNA"/>
</dbReference>
<dbReference type="InterPro" id="IPR011990">
    <property type="entry name" value="TPR-like_helical_dom_sf"/>
</dbReference>
<name>A0ABW4ZFA4_9BACT</name>
<dbReference type="Gene3D" id="3.40.50.300">
    <property type="entry name" value="P-loop containing nucleotide triphosphate hydrolases"/>
    <property type="match status" value="1"/>
</dbReference>
<dbReference type="RefSeq" id="WP_377178674.1">
    <property type="nucleotide sequence ID" value="NZ_JBHUJB010000073.1"/>
</dbReference>
<gene>
    <name evidence="2" type="ORF">ACFSW8_15220</name>
</gene>
<dbReference type="SUPFAM" id="SSF48452">
    <property type="entry name" value="TPR-like"/>
    <property type="match status" value="1"/>
</dbReference>
<dbReference type="InterPro" id="IPR019734">
    <property type="entry name" value="TPR_rpt"/>
</dbReference>
<dbReference type="Proteomes" id="UP001597389">
    <property type="component" value="Unassembled WGS sequence"/>
</dbReference>
<comment type="caution">
    <text evidence="2">The sequence shown here is derived from an EMBL/GenBank/DDBJ whole genome shotgun (WGS) entry which is preliminary data.</text>
</comment>
<dbReference type="SMART" id="SM00028">
    <property type="entry name" value="TPR"/>
    <property type="match status" value="4"/>
</dbReference>
<keyword evidence="1" id="KW-0808">Transferase</keyword>
<accession>A0ABW4ZFA4</accession>
<dbReference type="InterPro" id="IPR027417">
    <property type="entry name" value="P-loop_NTPase"/>
</dbReference>
<evidence type="ECO:0000313" key="2">
    <source>
        <dbReference type="EMBL" id="MFD2160252.1"/>
    </source>
</evidence>
<protein>
    <submittedName>
        <fullName evidence="2">Tetratricopeptide repeat-containing sulfotransferase family protein</fullName>
    </submittedName>
</protein>
<dbReference type="Pfam" id="PF13469">
    <property type="entry name" value="Sulfotransfer_3"/>
    <property type="match status" value="1"/>
</dbReference>
<evidence type="ECO:0000313" key="3">
    <source>
        <dbReference type="Proteomes" id="UP001597389"/>
    </source>
</evidence>
<sequence length="510" mass="57955">MGESYSFRDGRELQRARALYASGDYAGSLRAFEEVARLMPNNILALADAARAFGQRYEVKKALQWIKRMLFLGKGDPRVLMLAGQSYRMIHRKAEAMECLENAAELAGGAGDVYLELGVLYEQSGELEKSLHALECYLHGGRGSAEAALLRGQVLLRMGEFESSEKIFRKLMREEQGPFMRAQAASALAKQLDERGEYAEAFQVLQEGKNHWKGVDGWGGARERASEERDCMQKFMRTLEETDWSYSERVESEPQTVMLTGCPRSGTTLIEKVLDAHSGVISADELLVFPNLIFPSLLGRVRDETGYFGISDMVALSSSQKRRAVKQYRRAMEEGMGQKVGKRTMIDKNPSLTGMLPVLFELCPNQKVLYALRDPRDVVLSCYFQWLPLNSVSVQFSSLEATARWVAEELERWIFVRERLAPELWMETRYESTVEDYRAESARIFNWLGVDGSEVDYREHAQERGFNSPSYAAVQQAIYQKSLDRWKCYKEALGPVMGILEPSMDQLGYR</sequence>
<dbReference type="PANTHER" id="PTHR12788">
    <property type="entry name" value="PROTEIN-TYROSINE SULFOTRANSFERASE 2"/>
    <property type="match status" value="1"/>
</dbReference>
<reference evidence="3" key="1">
    <citation type="journal article" date="2019" name="Int. J. Syst. Evol. Microbiol.">
        <title>The Global Catalogue of Microorganisms (GCM) 10K type strain sequencing project: providing services to taxonomists for standard genome sequencing and annotation.</title>
        <authorList>
            <consortium name="The Broad Institute Genomics Platform"/>
            <consortium name="The Broad Institute Genome Sequencing Center for Infectious Disease"/>
            <person name="Wu L."/>
            <person name="Ma J."/>
        </authorList>
    </citation>
    <scope>NUCLEOTIDE SEQUENCE [LARGE SCALE GENOMIC DNA]</scope>
    <source>
        <strain evidence="3">CCUG 57942</strain>
    </source>
</reference>
<dbReference type="PANTHER" id="PTHR12788:SF10">
    <property type="entry name" value="PROTEIN-TYROSINE SULFOTRANSFERASE"/>
    <property type="match status" value="1"/>
</dbReference>
<dbReference type="InterPro" id="IPR026634">
    <property type="entry name" value="TPST-like"/>
</dbReference>
<evidence type="ECO:0000256" key="1">
    <source>
        <dbReference type="ARBA" id="ARBA00022679"/>
    </source>
</evidence>
<keyword evidence="3" id="KW-1185">Reference proteome</keyword>